<evidence type="ECO:0000256" key="7">
    <source>
        <dbReference type="ARBA" id="ARBA00022840"/>
    </source>
</evidence>
<feature type="transmembrane region" description="Helical" evidence="8">
    <location>
        <begin position="285"/>
        <end position="304"/>
    </location>
</feature>
<keyword evidence="8" id="KW-0472">Membrane</keyword>
<evidence type="ECO:0000313" key="10">
    <source>
        <dbReference type="EMBL" id="TDL79387.1"/>
    </source>
</evidence>
<evidence type="ECO:0000259" key="9">
    <source>
        <dbReference type="Pfam" id="PF07568"/>
    </source>
</evidence>
<dbReference type="PANTHER" id="PTHR41523">
    <property type="entry name" value="TWO-COMPONENT SYSTEM SENSOR PROTEIN"/>
    <property type="match status" value="1"/>
</dbReference>
<evidence type="ECO:0000313" key="11">
    <source>
        <dbReference type="Proteomes" id="UP000295701"/>
    </source>
</evidence>
<dbReference type="AlphaFoldDB" id="A0A4R6A8X9"/>
<keyword evidence="11" id="KW-1185">Reference proteome</keyword>
<dbReference type="RefSeq" id="WP_133396978.1">
    <property type="nucleotide sequence ID" value="NZ_SNAA01000010.1"/>
</dbReference>
<keyword evidence="8" id="KW-0812">Transmembrane</keyword>
<dbReference type="InterPro" id="IPR011495">
    <property type="entry name" value="Sig_transdc_His_kin_sub2_dim/P"/>
</dbReference>
<name>A0A4R6A8X9_9RHOB</name>
<evidence type="ECO:0000256" key="5">
    <source>
        <dbReference type="ARBA" id="ARBA00022741"/>
    </source>
</evidence>
<keyword evidence="6 10" id="KW-0418">Kinase</keyword>
<dbReference type="OrthoDB" id="9767435at2"/>
<protein>
    <recommendedName>
        <fullName evidence="2">histidine kinase</fullName>
        <ecNumber evidence="2">2.7.13.3</ecNumber>
    </recommendedName>
</protein>
<dbReference type="PANTHER" id="PTHR41523:SF8">
    <property type="entry name" value="ETHYLENE RESPONSE SENSOR PROTEIN"/>
    <property type="match status" value="1"/>
</dbReference>
<evidence type="ECO:0000256" key="8">
    <source>
        <dbReference type="SAM" id="Phobius"/>
    </source>
</evidence>
<dbReference type="SUPFAM" id="SSF55874">
    <property type="entry name" value="ATPase domain of HSP90 chaperone/DNA topoisomerase II/histidine kinase"/>
    <property type="match status" value="1"/>
</dbReference>
<feature type="transmembrane region" description="Helical" evidence="8">
    <location>
        <begin position="16"/>
        <end position="35"/>
    </location>
</feature>
<keyword evidence="4" id="KW-0808">Transferase</keyword>
<dbReference type="GO" id="GO:0004673">
    <property type="term" value="F:protein histidine kinase activity"/>
    <property type="evidence" value="ECO:0007669"/>
    <property type="project" value="UniProtKB-EC"/>
</dbReference>
<dbReference type="CDD" id="cd18773">
    <property type="entry name" value="PDC1_HK_sensor"/>
    <property type="match status" value="1"/>
</dbReference>
<dbReference type="Proteomes" id="UP000295701">
    <property type="component" value="Unassembled WGS sequence"/>
</dbReference>
<comment type="caution">
    <text evidence="10">The sequence shown here is derived from an EMBL/GenBank/DDBJ whole genome shotgun (WGS) entry which is preliminary data.</text>
</comment>
<keyword evidence="3" id="KW-0597">Phosphoprotein</keyword>
<reference evidence="10 11" key="1">
    <citation type="submission" date="2019-03" db="EMBL/GenBank/DDBJ databases">
        <title>Primorskyibacter sp. SS33 isolated from sediments.</title>
        <authorList>
            <person name="Xunke S."/>
        </authorList>
    </citation>
    <scope>NUCLEOTIDE SEQUENCE [LARGE SCALE GENOMIC DNA]</scope>
    <source>
        <strain evidence="10 11">SS33</strain>
    </source>
</reference>
<dbReference type="InterPro" id="IPR036890">
    <property type="entry name" value="HATPase_C_sf"/>
</dbReference>
<dbReference type="GO" id="GO:0005524">
    <property type="term" value="F:ATP binding"/>
    <property type="evidence" value="ECO:0007669"/>
    <property type="project" value="UniProtKB-KW"/>
</dbReference>
<dbReference type="CDD" id="cd16936">
    <property type="entry name" value="HATPase_RsbW-like"/>
    <property type="match status" value="1"/>
</dbReference>
<gene>
    <name evidence="10" type="ORF">E2L08_10200</name>
</gene>
<accession>A0A4R6A8X9</accession>
<evidence type="ECO:0000256" key="2">
    <source>
        <dbReference type="ARBA" id="ARBA00012438"/>
    </source>
</evidence>
<keyword evidence="8" id="KW-1133">Transmembrane helix</keyword>
<evidence type="ECO:0000256" key="4">
    <source>
        <dbReference type="ARBA" id="ARBA00022679"/>
    </source>
</evidence>
<dbReference type="EC" id="2.7.13.3" evidence="2"/>
<dbReference type="Gene3D" id="3.30.565.10">
    <property type="entry name" value="Histidine kinase-like ATPase, C-terminal domain"/>
    <property type="match status" value="1"/>
</dbReference>
<feature type="domain" description="Signal transduction histidine kinase subgroup 2 dimerisation and phosphoacceptor" evidence="9">
    <location>
        <begin position="370"/>
        <end position="443"/>
    </location>
</feature>
<proteinExistence type="predicted"/>
<evidence type="ECO:0000256" key="6">
    <source>
        <dbReference type="ARBA" id="ARBA00022777"/>
    </source>
</evidence>
<comment type="catalytic activity">
    <reaction evidence="1">
        <text>ATP + protein L-histidine = ADP + protein N-phospho-L-histidine.</text>
        <dbReference type="EC" id="2.7.13.3"/>
    </reaction>
</comment>
<keyword evidence="5" id="KW-0547">Nucleotide-binding</keyword>
<evidence type="ECO:0000256" key="3">
    <source>
        <dbReference type="ARBA" id="ARBA00022553"/>
    </source>
</evidence>
<dbReference type="Pfam" id="PF07568">
    <property type="entry name" value="HisKA_2"/>
    <property type="match status" value="1"/>
</dbReference>
<sequence length="571" mass="62706">MLSGVRGIDGLDRLDIRLALLLGLALLPIGLIAMVQTYRVISEADRNVSAALMGATLTAATAERENILRIRGASRIAAETMPTLLRDLEDCSAHFRSYVTENDSLTFAGYVTEEGIVACGSSGVGQDVSQAQIYQAYLADRSSDISALRGRITGRSVVVVTEPVMIDGENAGYVALSVPQSALEVRNPTLPMEPLLSLTFTEDGRVLWSPSEVATVEGMLPAGRPLESLSGSGPRTFKARSNDNRQRLYTIAPLVPDEIYAMSIWPPGAVRTGGLTATTAIMFPLLMWLVSIGVAYFAVHRLVVRHIRQLRQRIRAFTANRRILAPPRGADVPSELREVIDVFHRMTEQIVRDEADLENSLHEKDVLLKEVHHRVKNNLQLIASMMNMQLRKAEAPETRFVLRRLQDRVLGLATIHRNLYEATVLSRVDASRLVRELAEQAIRTGRAEERGIDVEIDVDPVLLYPDQAVPLSLLVTEAMTNALKYVGTEGEGAPWVRLSLKEIEGGRVRLEVSNSAGPMLDPDAENVASGLGKQLMGAFAMQLDAGQRIEEGKTEFLVEAIFEPSDFGEEP</sequence>
<dbReference type="Gene3D" id="3.30.450.20">
    <property type="entry name" value="PAS domain"/>
    <property type="match status" value="2"/>
</dbReference>
<keyword evidence="7" id="KW-0067">ATP-binding</keyword>
<organism evidence="10 11">
    <name type="scientific">Palleronia sediminis</name>
    <dbReference type="NCBI Taxonomy" id="2547833"/>
    <lineage>
        <taxon>Bacteria</taxon>
        <taxon>Pseudomonadati</taxon>
        <taxon>Pseudomonadota</taxon>
        <taxon>Alphaproteobacteria</taxon>
        <taxon>Rhodobacterales</taxon>
        <taxon>Roseobacteraceae</taxon>
        <taxon>Palleronia</taxon>
    </lineage>
</organism>
<evidence type="ECO:0000256" key="1">
    <source>
        <dbReference type="ARBA" id="ARBA00000085"/>
    </source>
</evidence>
<dbReference type="EMBL" id="SNAA01000010">
    <property type="protein sequence ID" value="TDL79387.1"/>
    <property type="molecule type" value="Genomic_DNA"/>
</dbReference>